<keyword evidence="8" id="KW-0868">Chloride</keyword>
<feature type="transmembrane region" description="Helical" evidence="10">
    <location>
        <begin position="155"/>
        <end position="180"/>
    </location>
</feature>
<evidence type="ECO:0000256" key="4">
    <source>
        <dbReference type="ARBA" id="ARBA00022989"/>
    </source>
</evidence>
<evidence type="ECO:0000256" key="5">
    <source>
        <dbReference type="ARBA" id="ARBA00023065"/>
    </source>
</evidence>
<dbReference type="Proteomes" id="UP000440224">
    <property type="component" value="Unassembled WGS sequence"/>
</dbReference>
<evidence type="ECO:0000256" key="2">
    <source>
        <dbReference type="ARBA" id="ARBA00022448"/>
    </source>
</evidence>
<comment type="subcellular location">
    <subcellularLocation>
        <location evidence="1">Membrane</location>
        <topology evidence="1">Multi-pass membrane protein</topology>
    </subcellularLocation>
</comment>
<accession>A0A6N7PWW5</accession>
<comment type="caution">
    <text evidence="11">The sequence shown here is derived from an EMBL/GenBank/DDBJ whole genome shotgun (WGS) entry which is preliminary data.</text>
</comment>
<keyword evidence="9" id="KW-0407">Ion channel</keyword>
<proteinExistence type="predicted"/>
<evidence type="ECO:0000256" key="8">
    <source>
        <dbReference type="ARBA" id="ARBA00023214"/>
    </source>
</evidence>
<gene>
    <name evidence="11" type="ORF">GF068_22850</name>
</gene>
<dbReference type="EMBL" id="WJIE01000006">
    <property type="protein sequence ID" value="MRG94735.1"/>
    <property type="molecule type" value="Genomic_DNA"/>
</dbReference>
<name>A0A6N7PWW5_9BACT</name>
<keyword evidence="12" id="KW-1185">Reference proteome</keyword>
<dbReference type="PANTHER" id="PTHR43427:SF6">
    <property type="entry name" value="CHLORIDE CHANNEL PROTEIN CLC-E"/>
    <property type="match status" value="1"/>
</dbReference>
<feature type="transmembrane region" description="Helical" evidence="10">
    <location>
        <begin position="187"/>
        <end position="209"/>
    </location>
</feature>
<dbReference type="InterPro" id="IPR001807">
    <property type="entry name" value="ClC"/>
</dbReference>
<protein>
    <submittedName>
        <fullName evidence="11">Chloride channel protein</fullName>
    </submittedName>
</protein>
<keyword evidence="6 10" id="KW-0472">Membrane</keyword>
<sequence>MSPPASKPGPASLRFVAGLLVVSLVSAAFAVLFRASLSFVLGHALGEGDVVSAMRRSPPWMRLLLPPAGALLAGVLVALAARKPSGHGVGSVMEAVVLGRVRLSMRVTLLKSLGSFCAISSGGSIGREGPLIQFGGAIGNLVSCKLGLPLEHARILIAAGTAAGFAAAYNTPFAAILFVLEVVTGIVVLDTIVPAFVATVLATAVTRSIVGEGPIFGARTFTAYSSWELVAHAGVGVLGALAAQGFMRLLAQGEALFERSRIPLPWRTALGGLLTGAIVAALPEVAGNGYEPLNELLDARLSAGFVAVLLVAKCVATTASVSSGSPGGVFTPTLLLGGGVGFLYGTALVYLFGPAAGSVGSYALVGMAATTAATTHAPLMAAVMAFELSGDYGVVLPLMLATALATAISRALRKDSIYTAELRGRGVCWELTLEGRKMIE</sequence>
<feature type="transmembrane region" description="Helical" evidence="10">
    <location>
        <begin position="333"/>
        <end position="352"/>
    </location>
</feature>
<evidence type="ECO:0000256" key="3">
    <source>
        <dbReference type="ARBA" id="ARBA00022692"/>
    </source>
</evidence>
<dbReference type="SUPFAM" id="SSF81340">
    <property type="entry name" value="Clc chloride channel"/>
    <property type="match status" value="1"/>
</dbReference>
<keyword evidence="4 10" id="KW-1133">Transmembrane helix</keyword>
<dbReference type="Pfam" id="PF00654">
    <property type="entry name" value="Voltage_CLC"/>
    <property type="match status" value="1"/>
</dbReference>
<feature type="transmembrane region" description="Helical" evidence="10">
    <location>
        <begin position="229"/>
        <end position="251"/>
    </location>
</feature>
<feature type="transmembrane region" description="Helical" evidence="10">
    <location>
        <begin position="63"/>
        <end position="81"/>
    </location>
</feature>
<dbReference type="GO" id="GO:0005254">
    <property type="term" value="F:chloride channel activity"/>
    <property type="evidence" value="ECO:0007669"/>
    <property type="project" value="UniProtKB-KW"/>
</dbReference>
<dbReference type="OrthoDB" id="9767361at2"/>
<feature type="transmembrane region" description="Helical" evidence="10">
    <location>
        <begin position="12"/>
        <end position="33"/>
    </location>
</feature>
<evidence type="ECO:0000313" key="11">
    <source>
        <dbReference type="EMBL" id="MRG94735.1"/>
    </source>
</evidence>
<evidence type="ECO:0000256" key="9">
    <source>
        <dbReference type="ARBA" id="ARBA00023303"/>
    </source>
</evidence>
<dbReference type="PRINTS" id="PR00762">
    <property type="entry name" value="CLCHANNEL"/>
</dbReference>
<dbReference type="GO" id="GO:0034707">
    <property type="term" value="C:chloride channel complex"/>
    <property type="evidence" value="ECO:0007669"/>
    <property type="project" value="UniProtKB-KW"/>
</dbReference>
<reference evidence="11 12" key="1">
    <citation type="submission" date="2019-10" db="EMBL/GenBank/DDBJ databases">
        <title>A soil myxobacterium in the family Polyangiaceae.</title>
        <authorList>
            <person name="Li Y."/>
            <person name="Wang J."/>
        </authorList>
    </citation>
    <scope>NUCLEOTIDE SEQUENCE [LARGE SCALE GENOMIC DNA]</scope>
    <source>
        <strain evidence="11 12">DSM 14734</strain>
    </source>
</reference>
<dbReference type="Gene3D" id="1.10.3080.10">
    <property type="entry name" value="Clc chloride channel"/>
    <property type="match status" value="1"/>
</dbReference>
<dbReference type="RefSeq" id="WP_153821552.1">
    <property type="nucleotide sequence ID" value="NZ_WJIE01000006.1"/>
</dbReference>
<evidence type="ECO:0000256" key="1">
    <source>
        <dbReference type="ARBA" id="ARBA00004141"/>
    </source>
</evidence>
<organism evidence="11 12">
    <name type="scientific">Polyangium spumosum</name>
    <dbReference type="NCBI Taxonomy" id="889282"/>
    <lineage>
        <taxon>Bacteria</taxon>
        <taxon>Pseudomonadati</taxon>
        <taxon>Myxococcota</taxon>
        <taxon>Polyangia</taxon>
        <taxon>Polyangiales</taxon>
        <taxon>Polyangiaceae</taxon>
        <taxon>Polyangium</taxon>
    </lineage>
</organism>
<keyword evidence="2" id="KW-0813">Transport</keyword>
<dbReference type="InterPro" id="IPR014743">
    <property type="entry name" value="Cl-channel_core"/>
</dbReference>
<dbReference type="CDD" id="cd00400">
    <property type="entry name" value="Voltage_gated_ClC"/>
    <property type="match status" value="1"/>
</dbReference>
<dbReference type="PANTHER" id="PTHR43427">
    <property type="entry name" value="CHLORIDE CHANNEL PROTEIN CLC-E"/>
    <property type="match status" value="1"/>
</dbReference>
<evidence type="ECO:0000256" key="7">
    <source>
        <dbReference type="ARBA" id="ARBA00023173"/>
    </source>
</evidence>
<dbReference type="AlphaFoldDB" id="A0A6N7PWW5"/>
<keyword evidence="7" id="KW-0869">Chloride channel</keyword>
<evidence type="ECO:0000256" key="6">
    <source>
        <dbReference type="ARBA" id="ARBA00023136"/>
    </source>
</evidence>
<evidence type="ECO:0000313" key="12">
    <source>
        <dbReference type="Proteomes" id="UP000440224"/>
    </source>
</evidence>
<keyword evidence="3 10" id="KW-0812">Transmembrane</keyword>
<feature type="transmembrane region" description="Helical" evidence="10">
    <location>
        <begin position="364"/>
        <end position="386"/>
    </location>
</feature>
<dbReference type="InterPro" id="IPR050368">
    <property type="entry name" value="ClC-type_chloride_channel"/>
</dbReference>
<keyword evidence="5" id="KW-0406">Ion transport</keyword>
<feature type="transmembrane region" description="Helical" evidence="10">
    <location>
        <begin position="392"/>
        <end position="412"/>
    </location>
</feature>
<evidence type="ECO:0000256" key="10">
    <source>
        <dbReference type="SAM" id="Phobius"/>
    </source>
</evidence>